<evidence type="ECO:0000259" key="1">
    <source>
        <dbReference type="SMART" id="SM01321"/>
    </source>
</evidence>
<accession>A0ABS2N3F2</accession>
<dbReference type="EMBL" id="JAFBDR010000020">
    <property type="protein sequence ID" value="MBM7572664.1"/>
    <property type="molecule type" value="Genomic_DNA"/>
</dbReference>
<protein>
    <submittedName>
        <fullName evidence="2">REP element-mobilizing transposase RayT</fullName>
    </submittedName>
</protein>
<dbReference type="Pfam" id="PF01797">
    <property type="entry name" value="Y1_Tnp"/>
    <property type="match status" value="1"/>
</dbReference>
<gene>
    <name evidence="2" type="ORF">JOC48_003195</name>
</gene>
<proteinExistence type="predicted"/>
<evidence type="ECO:0000313" key="2">
    <source>
        <dbReference type="EMBL" id="MBM7572664.1"/>
    </source>
</evidence>
<comment type="caution">
    <text evidence="2">The sequence shown here is derived from an EMBL/GenBank/DDBJ whole genome shotgun (WGS) entry which is preliminary data.</text>
</comment>
<dbReference type="Proteomes" id="UP001296943">
    <property type="component" value="Unassembled WGS sequence"/>
</dbReference>
<dbReference type="PANTHER" id="PTHR34322:SF2">
    <property type="entry name" value="TRANSPOSASE IS200-LIKE DOMAIN-CONTAINING PROTEIN"/>
    <property type="match status" value="1"/>
</dbReference>
<dbReference type="SMART" id="SM01321">
    <property type="entry name" value="Y1_Tnp"/>
    <property type="match status" value="1"/>
</dbReference>
<name>A0ABS2N3F2_9BACI</name>
<dbReference type="PANTHER" id="PTHR34322">
    <property type="entry name" value="TRANSPOSASE, Y1_TNP DOMAIN-CONTAINING"/>
    <property type="match status" value="1"/>
</dbReference>
<dbReference type="SUPFAM" id="SSF143422">
    <property type="entry name" value="Transposase IS200-like"/>
    <property type="match status" value="1"/>
</dbReference>
<sequence length="187" mass="22611">MGRKKRIWLPNYFYHVVCRGNRRDALFRDDNDFINFLYILEQINERYPFELASFCLMTNHFHLQIRSHQQEISKVMALVNRRYASYFNTRHHLTGHLFEKRYYDKIIPNSKGLLDVSRYIHLNPVAAKMIKKAEDYHWSSFQNYLGSVHPNYVFLKPQLVLDYFSGTLEEKQEKYREFVRAGTCHHP</sequence>
<dbReference type="RefSeq" id="WP_204501234.1">
    <property type="nucleotide sequence ID" value="NZ_JAFBDR010000020.1"/>
</dbReference>
<organism evidence="2 3">
    <name type="scientific">Aquibacillus albus</name>
    <dbReference type="NCBI Taxonomy" id="1168171"/>
    <lineage>
        <taxon>Bacteria</taxon>
        <taxon>Bacillati</taxon>
        <taxon>Bacillota</taxon>
        <taxon>Bacilli</taxon>
        <taxon>Bacillales</taxon>
        <taxon>Bacillaceae</taxon>
        <taxon>Aquibacillus</taxon>
    </lineage>
</organism>
<dbReference type="InterPro" id="IPR036515">
    <property type="entry name" value="Transposase_17_sf"/>
</dbReference>
<dbReference type="InterPro" id="IPR002686">
    <property type="entry name" value="Transposase_17"/>
</dbReference>
<keyword evidence="3" id="KW-1185">Reference proteome</keyword>
<reference evidence="2 3" key="1">
    <citation type="submission" date="2021-01" db="EMBL/GenBank/DDBJ databases">
        <title>Genomic Encyclopedia of Type Strains, Phase IV (KMG-IV): sequencing the most valuable type-strain genomes for metagenomic binning, comparative biology and taxonomic classification.</title>
        <authorList>
            <person name="Goeker M."/>
        </authorList>
    </citation>
    <scope>NUCLEOTIDE SEQUENCE [LARGE SCALE GENOMIC DNA]</scope>
    <source>
        <strain evidence="2 3">DSM 23711</strain>
    </source>
</reference>
<dbReference type="Gene3D" id="3.30.70.1290">
    <property type="entry name" value="Transposase IS200-like"/>
    <property type="match status" value="1"/>
</dbReference>
<evidence type="ECO:0000313" key="3">
    <source>
        <dbReference type="Proteomes" id="UP001296943"/>
    </source>
</evidence>
<feature type="domain" description="Transposase IS200-like" evidence="1">
    <location>
        <begin position="9"/>
        <end position="123"/>
    </location>
</feature>